<evidence type="ECO:0000256" key="1">
    <source>
        <dbReference type="SAM" id="MobiDB-lite"/>
    </source>
</evidence>
<keyword evidence="2" id="KW-1133">Transmembrane helix</keyword>
<keyword evidence="4" id="KW-1185">Reference proteome</keyword>
<dbReference type="EMBL" id="BMAV01002488">
    <property type="protein sequence ID" value="GFY41414.1"/>
    <property type="molecule type" value="Genomic_DNA"/>
</dbReference>
<dbReference type="AlphaFoldDB" id="A0A8X6WVX9"/>
<feature type="region of interest" description="Disordered" evidence="1">
    <location>
        <begin position="71"/>
        <end position="92"/>
    </location>
</feature>
<evidence type="ECO:0000313" key="3">
    <source>
        <dbReference type="EMBL" id="GFY41414.1"/>
    </source>
</evidence>
<dbReference type="OrthoDB" id="10496207at2759"/>
<comment type="caution">
    <text evidence="3">The sequence shown here is derived from an EMBL/GenBank/DDBJ whole genome shotgun (WGS) entry which is preliminary data.</text>
</comment>
<feature type="transmembrane region" description="Helical" evidence="2">
    <location>
        <begin position="33"/>
        <end position="54"/>
    </location>
</feature>
<protein>
    <submittedName>
        <fullName evidence="3">Uncharacterized protein</fullName>
    </submittedName>
</protein>
<keyword evidence="2" id="KW-0472">Membrane</keyword>
<accession>A0A8X6WVX9</accession>
<proteinExistence type="predicted"/>
<keyword evidence="2" id="KW-0812">Transmembrane</keyword>
<gene>
    <name evidence="3" type="ORF">TNIN_334801</name>
</gene>
<reference evidence="3" key="1">
    <citation type="submission" date="2020-08" db="EMBL/GenBank/DDBJ databases">
        <title>Multicomponent nature underlies the extraordinary mechanical properties of spider dragline silk.</title>
        <authorList>
            <person name="Kono N."/>
            <person name="Nakamura H."/>
            <person name="Mori M."/>
            <person name="Yoshida Y."/>
            <person name="Ohtoshi R."/>
            <person name="Malay A.D."/>
            <person name="Moran D.A.P."/>
            <person name="Tomita M."/>
            <person name="Numata K."/>
            <person name="Arakawa K."/>
        </authorList>
    </citation>
    <scope>NUCLEOTIDE SEQUENCE</scope>
</reference>
<dbReference type="Proteomes" id="UP000886998">
    <property type="component" value="Unassembled WGS sequence"/>
</dbReference>
<organism evidence="3 4">
    <name type="scientific">Trichonephila inaurata madagascariensis</name>
    <dbReference type="NCBI Taxonomy" id="2747483"/>
    <lineage>
        <taxon>Eukaryota</taxon>
        <taxon>Metazoa</taxon>
        <taxon>Ecdysozoa</taxon>
        <taxon>Arthropoda</taxon>
        <taxon>Chelicerata</taxon>
        <taxon>Arachnida</taxon>
        <taxon>Araneae</taxon>
        <taxon>Araneomorphae</taxon>
        <taxon>Entelegynae</taxon>
        <taxon>Araneoidea</taxon>
        <taxon>Nephilidae</taxon>
        <taxon>Trichonephila</taxon>
        <taxon>Trichonephila inaurata</taxon>
    </lineage>
</organism>
<sequence length="92" mass="10420">MGGEFYFLPAANMRKGKKYFARDGPSVSFQLDFIFPVDCIFSILQFGIAFSFCLCSKPFSAKPKVKKIRAHRQSGPRLRPASVSRARTDFAY</sequence>
<evidence type="ECO:0000313" key="4">
    <source>
        <dbReference type="Proteomes" id="UP000886998"/>
    </source>
</evidence>
<name>A0A8X6WVX9_9ARAC</name>
<evidence type="ECO:0000256" key="2">
    <source>
        <dbReference type="SAM" id="Phobius"/>
    </source>
</evidence>